<dbReference type="InterPro" id="IPR036444">
    <property type="entry name" value="PLipase_A2_dom_sf"/>
</dbReference>
<dbReference type="GO" id="GO:0016042">
    <property type="term" value="P:lipid catabolic process"/>
    <property type="evidence" value="ECO:0007669"/>
    <property type="project" value="UniProtKB-KW"/>
</dbReference>
<evidence type="ECO:0000256" key="3">
    <source>
        <dbReference type="ARBA" id="ARBA00013278"/>
    </source>
</evidence>
<dbReference type="EMBL" id="KQ971343">
    <property type="protein sequence ID" value="KYB27220.1"/>
    <property type="molecule type" value="Genomic_DNA"/>
</dbReference>
<organism evidence="14 15">
    <name type="scientific">Tribolium castaneum</name>
    <name type="common">Red flour beetle</name>
    <dbReference type="NCBI Taxonomy" id="7070"/>
    <lineage>
        <taxon>Eukaryota</taxon>
        <taxon>Metazoa</taxon>
        <taxon>Ecdysozoa</taxon>
        <taxon>Arthropoda</taxon>
        <taxon>Hexapoda</taxon>
        <taxon>Insecta</taxon>
        <taxon>Pterygota</taxon>
        <taxon>Neoptera</taxon>
        <taxon>Endopterygota</taxon>
        <taxon>Coleoptera</taxon>
        <taxon>Polyphaga</taxon>
        <taxon>Cucujiformia</taxon>
        <taxon>Tenebrionidae</taxon>
        <taxon>Tenebrionidae incertae sedis</taxon>
        <taxon>Tribolium</taxon>
    </lineage>
</organism>
<keyword evidence="7" id="KW-0378">Hydrolase</keyword>
<comment type="subcellular location">
    <subcellularLocation>
        <location evidence="2">Secreted</location>
    </subcellularLocation>
</comment>
<dbReference type="InterPro" id="IPR016090">
    <property type="entry name" value="PLA2-like_dom"/>
</dbReference>
<dbReference type="PANTHER" id="PTHR12253">
    <property type="entry name" value="RH14732P"/>
    <property type="match status" value="1"/>
</dbReference>
<dbReference type="Pfam" id="PF05826">
    <property type="entry name" value="Phospholip_A2_2"/>
    <property type="match status" value="1"/>
</dbReference>
<evidence type="ECO:0000256" key="11">
    <source>
        <dbReference type="ARBA" id="ARBA00023157"/>
    </source>
</evidence>
<keyword evidence="5" id="KW-0964">Secreted</keyword>
<evidence type="ECO:0000256" key="6">
    <source>
        <dbReference type="ARBA" id="ARBA00022723"/>
    </source>
</evidence>
<evidence type="ECO:0000259" key="13">
    <source>
        <dbReference type="Pfam" id="PF05826"/>
    </source>
</evidence>
<dbReference type="GO" id="GO:0046872">
    <property type="term" value="F:metal ion binding"/>
    <property type="evidence" value="ECO:0007669"/>
    <property type="project" value="UniProtKB-KW"/>
</dbReference>
<gene>
    <name evidence="14" type="primary">AUGUSTUS-3.0.2_13419</name>
    <name evidence="14" type="ORF">TcasGA2_TC013419</name>
</gene>
<keyword evidence="6" id="KW-0479">Metal-binding</keyword>
<dbReference type="PROSITE" id="PS00118">
    <property type="entry name" value="PA2_HIS"/>
    <property type="match status" value="1"/>
</dbReference>
<evidence type="ECO:0000256" key="4">
    <source>
        <dbReference type="ARBA" id="ARBA00021721"/>
    </source>
</evidence>
<evidence type="ECO:0000256" key="5">
    <source>
        <dbReference type="ARBA" id="ARBA00022525"/>
    </source>
</evidence>
<dbReference type="GO" id="GO:0047498">
    <property type="term" value="F:calcium-dependent phospholipase A2 activity"/>
    <property type="evidence" value="ECO:0000318"/>
    <property type="project" value="GO_Central"/>
</dbReference>
<sequence length="293" mass="33253">MSTCGVVFLMIIIQRGKYQDHSLPFGFNLRSKVQVELNHQQLPVNAMWSKSVVILLFAVCFSAFFVENNGLEVKEFVNKYVVRPMKSLLPHKETSEASDEKDKESGNFDFIGRDIIRETSKVAKTIGKNIKEFVSKNTKGLDCDKEFSGEMVDGFKSKVKAIYPGTKWCGDGNISKSYDDLGKFADTDKCCREHDMCPINIDAGATKYDLVNTGLFTRSHCDCDKKFYDCLKEAGGVVAESIGFTYFTVLGPQCFKEEYPIIGCLDTKEKKCLQYVTDTRRPKMYQWFDSPTF</sequence>
<protein>
    <recommendedName>
        <fullName evidence="4">Phospholipase A2</fullName>
        <ecNumber evidence="3">3.1.1.4</ecNumber>
    </recommendedName>
    <alternativeName>
        <fullName evidence="12">Phosphatidylcholine 2-acylhydrolase</fullName>
    </alternativeName>
</protein>
<comment type="cofactor">
    <cofactor evidence="1">
        <name>Ca(2+)</name>
        <dbReference type="ChEBI" id="CHEBI:29108"/>
    </cofactor>
</comment>
<evidence type="ECO:0000256" key="2">
    <source>
        <dbReference type="ARBA" id="ARBA00004613"/>
    </source>
</evidence>
<dbReference type="SUPFAM" id="SSF48619">
    <property type="entry name" value="Phospholipase A2, PLA2"/>
    <property type="match status" value="1"/>
</dbReference>
<dbReference type="FunFam" id="1.20.90.10:FF:000002">
    <property type="entry name" value="Phospholipase A2 group III"/>
    <property type="match status" value="1"/>
</dbReference>
<accession>A0A139WGU7</accession>
<keyword evidence="15" id="KW-1185">Reference proteome</keyword>
<evidence type="ECO:0000256" key="7">
    <source>
        <dbReference type="ARBA" id="ARBA00022801"/>
    </source>
</evidence>
<dbReference type="GO" id="GO:0005576">
    <property type="term" value="C:extracellular region"/>
    <property type="evidence" value="ECO:0007669"/>
    <property type="project" value="UniProtKB-SubCell"/>
</dbReference>
<keyword evidence="8" id="KW-0106">Calcium</keyword>
<dbReference type="AlphaFoldDB" id="A0A139WGU7"/>
<proteinExistence type="predicted"/>
<dbReference type="GO" id="GO:0050482">
    <property type="term" value="P:arachidonate secretion"/>
    <property type="evidence" value="ECO:0007669"/>
    <property type="project" value="InterPro"/>
</dbReference>
<evidence type="ECO:0000256" key="8">
    <source>
        <dbReference type="ARBA" id="ARBA00022837"/>
    </source>
</evidence>
<dbReference type="GO" id="GO:0006644">
    <property type="term" value="P:phospholipid metabolic process"/>
    <property type="evidence" value="ECO:0007669"/>
    <property type="project" value="InterPro"/>
</dbReference>
<evidence type="ECO:0000256" key="10">
    <source>
        <dbReference type="ARBA" id="ARBA00023098"/>
    </source>
</evidence>
<dbReference type="Gene3D" id="1.20.90.10">
    <property type="entry name" value="Phospholipase A2 domain"/>
    <property type="match status" value="1"/>
</dbReference>
<dbReference type="InterPro" id="IPR033113">
    <property type="entry name" value="PLA2_histidine"/>
</dbReference>
<dbReference type="STRING" id="7070.A0A139WGU7"/>
<evidence type="ECO:0000256" key="9">
    <source>
        <dbReference type="ARBA" id="ARBA00022963"/>
    </source>
</evidence>
<name>A0A139WGU7_TRICA</name>
<evidence type="ECO:0000313" key="14">
    <source>
        <dbReference type="EMBL" id="KYB27220.1"/>
    </source>
</evidence>
<reference evidence="14 15" key="1">
    <citation type="journal article" date="2008" name="Nature">
        <title>The genome of the model beetle and pest Tribolium castaneum.</title>
        <authorList>
            <consortium name="Tribolium Genome Sequencing Consortium"/>
            <person name="Richards S."/>
            <person name="Gibbs R.A."/>
            <person name="Weinstock G.M."/>
            <person name="Brown S.J."/>
            <person name="Denell R."/>
            <person name="Beeman R.W."/>
            <person name="Gibbs R."/>
            <person name="Beeman R.W."/>
            <person name="Brown S.J."/>
            <person name="Bucher G."/>
            <person name="Friedrich M."/>
            <person name="Grimmelikhuijzen C.J."/>
            <person name="Klingler M."/>
            <person name="Lorenzen M."/>
            <person name="Richards S."/>
            <person name="Roth S."/>
            <person name="Schroder R."/>
            <person name="Tautz D."/>
            <person name="Zdobnov E.M."/>
            <person name="Muzny D."/>
            <person name="Gibbs R.A."/>
            <person name="Weinstock G.M."/>
            <person name="Attaway T."/>
            <person name="Bell S."/>
            <person name="Buhay C.J."/>
            <person name="Chandrabose M.N."/>
            <person name="Chavez D."/>
            <person name="Clerk-Blankenburg K.P."/>
            <person name="Cree A."/>
            <person name="Dao M."/>
            <person name="Davis C."/>
            <person name="Chacko J."/>
            <person name="Dinh H."/>
            <person name="Dugan-Rocha S."/>
            <person name="Fowler G."/>
            <person name="Garner T.T."/>
            <person name="Garnes J."/>
            <person name="Gnirke A."/>
            <person name="Hawes A."/>
            <person name="Hernandez J."/>
            <person name="Hines S."/>
            <person name="Holder M."/>
            <person name="Hume J."/>
            <person name="Jhangiani S.N."/>
            <person name="Joshi V."/>
            <person name="Khan Z.M."/>
            <person name="Jackson L."/>
            <person name="Kovar C."/>
            <person name="Kowis A."/>
            <person name="Lee S."/>
            <person name="Lewis L.R."/>
            <person name="Margolis J."/>
            <person name="Morgan M."/>
            <person name="Nazareth L.V."/>
            <person name="Nguyen N."/>
            <person name="Okwuonu G."/>
            <person name="Parker D."/>
            <person name="Richards S."/>
            <person name="Ruiz S.J."/>
            <person name="Santibanez J."/>
            <person name="Savard J."/>
            <person name="Scherer S.E."/>
            <person name="Schneider B."/>
            <person name="Sodergren E."/>
            <person name="Tautz D."/>
            <person name="Vattahil S."/>
            <person name="Villasana D."/>
            <person name="White C.S."/>
            <person name="Wright R."/>
            <person name="Park Y."/>
            <person name="Beeman R.W."/>
            <person name="Lord J."/>
            <person name="Oppert B."/>
            <person name="Lorenzen M."/>
            <person name="Brown S."/>
            <person name="Wang L."/>
            <person name="Savard J."/>
            <person name="Tautz D."/>
            <person name="Richards S."/>
            <person name="Weinstock G."/>
            <person name="Gibbs R.A."/>
            <person name="Liu Y."/>
            <person name="Worley K."/>
            <person name="Weinstock G."/>
            <person name="Elsik C.G."/>
            <person name="Reese J.T."/>
            <person name="Elhaik E."/>
            <person name="Landan G."/>
            <person name="Graur D."/>
            <person name="Arensburger P."/>
            <person name="Atkinson P."/>
            <person name="Beeman R.W."/>
            <person name="Beidler J."/>
            <person name="Brown S.J."/>
            <person name="Demuth J.P."/>
            <person name="Drury D.W."/>
            <person name="Du Y.Z."/>
            <person name="Fujiwara H."/>
            <person name="Lorenzen M."/>
            <person name="Maselli V."/>
            <person name="Osanai M."/>
            <person name="Park Y."/>
            <person name="Robertson H.M."/>
            <person name="Tu Z."/>
            <person name="Wang J.J."/>
            <person name="Wang S."/>
            <person name="Richards S."/>
            <person name="Song H."/>
            <person name="Zhang L."/>
            <person name="Sodergren E."/>
            <person name="Werner D."/>
            <person name="Stanke M."/>
            <person name="Morgenstern B."/>
            <person name="Solovyev V."/>
            <person name="Kosarev P."/>
            <person name="Brown G."/>
            <person name="Chen H.C."/>
            <person name="Ermolaeva O."/>
            <person name="Hlavina W."/>
            <person name="Kapustin Y."/>
            <person name="Kiryutin B."/>
            <person name="Kitts P."/>
            <person name="Maglott D."/>
            <person name="Pruitt K."/>
            <person name="Sapojnikov V."/>
            <person name="Souvorov A."/>
            <person name="Mackey A.J."/>
            <person name="Waterhouse R.M."/>
            <person name="Wyder S."/>
            <person name="Zdobnov E.M."/>
            <person name="Zdobnov E.M."/>
            <person name="Wyder S."/>
            <person name="Kriventseva E.V."/>
            <person name="Kadowaki T."/>
            <person name="Bork P."/>
            <person name="Aranda M."/>
            <person name="Bao R."/>
            <person name="Beermann A."/>
            <person name="Berns N."/>
            <person name="Bolognesi R."/>
            <person name="Bonneton F."/>
            <person name="Bopp D."/>
            <person name="Brown S.J."/>
            <person name="Bucher G."/>
            <person name="Butts T."/>
            <person name="Chaumot A."/>
            <person name="Denell R.E."/>
            <person name="Ferrier D.E."/>
            <person name="Friedrich M."/>
            <person name="Gordon C.M."/>
            <person name="Jindra M."/>
            <person name="Klingler M."/>
            <person name="Lan Q."/>
            <person name="Lattorff H.M."/>
            <person name="Laudet V."/>
            <person name="von Levetsow C."/>
            <person name="Liu Z."/>
            <person name="Lutz R."/>
            <person name="Lynch J.A."/>
            <person name="da Fonseca R.N."/>
            <person name="Posnien N."/>
            <person name="Reuter R."/>
            <person name="Roth S."/>
            <person name="Savard J."/>
            <person name="Schinko J.B."/>
            <person name="Schmitt C."/>
            <person name="Schoppmeier M."/>
            <person name="Schroder R."/>
            <person name="Shippy T.D."/>
            <person name="Simonnet F."/>
            <person name="Marques-Souza H."/>
            <person name="Tautz D."/>
            <person name="Tomoyasu Y."/>
            <person name="Trauner J."/>
            <person name="Van der Zee M."/>
            <person name="Vervoort M."/>
            <person name="Wittkopp N."/>
            <person name="Wimmer E.A."/>
            <person name="Yang X."/>
            <person name="Jones A.K."/>
            <person name="Sattelle D.B."/>
            <person name="Ebert P.R."/>
            <person name="Nelson D."/>
            <person name="Scott J.G."/>
            <person name="Beeman R.W."/>
            <person name="Muthukrishnan S."/>
            <person name="Kramer K.J."/>
            <person name="Arakane Y."/>
            <person name="Beeman R.W."/>
            <person name="Zhu Q."/>
            <person name="Hogenkamp D."/>
            <person name="Dixit R."/>
            <person name="Oppert B."/>
            <person name="Jiang H."/>
            <person name="Zou Z."/>
            <person name="Marshall J."/>
            <person name="Elpidina E."/>
            <person name="Vinokurov K."/>
            <person name="Oppert C."/>
            <person name="Zou Z."/>
            <person name="Evans J."/>
            <person name="Lu Z."/>
            <person name="Zhao P."/>
            <person name="Sumathipala N."/>
            <person name="Altincicek B."/>
            <person name="Vilcinskas A."/>
            <person name="Williams M."/>
            <person name="Hultmark D."/>
            <person name="Hetru C."/>
            <person name="Jiang H."/>
            <person name="Grimmelikhuijzen C.J."/>
            <person name="Hauser F."/>
            <person name="Cazzamali G."/>
            <person name="Williamson M."/>
            <person name="Park Y."/>
            <person name="Li B."/>
            <person name="Tanaka Y."/>
            <person name="Predel R."/>
            <person name="Neupert S."/>
            <person name="Schachtner J."/>
            <person name="Verleyen P."/>
            <person name="Raible F."/>
            <person name="Bork P."/>
            <person name="Friedrich M."/>
            <person name="Walden K.K."/>
            <person name="Robertson H.M."/>
            <person name="Angeli S."/>
            <person name="Foret S."/>
            <person name="Bucher G."/>
            <person name="Schuetz S."/>
            <person name="Maleszka R."/>
            <person name="Wimmer E.A."/>
            <person name="Beeman R.W."/>
            <person name="Lorenzen M."/>
            <person name="Tomoyasu Y."/>
            <person name="Miller S.C."/>
            <person name="Grossmann D."/>
            <person name="Bucher G."/>
        </authorList>
    </citation>
    <scope>NUCLEOTIDE SEQUENCE [LARGE SCALE GENOMIC DNA]</scope>
    <source>
        <strain evidence="14 15">Georgia GA2</strain>
    </source>
</reference>
<evidence type="ECO:0000256" key="12">
    <source>
        <dbReference type="ARBA" id="ARBA00029903"/>
    </source>
</evidence>
<dbReference type="CDD" id="cd04704">
    <property type="entry name" value="PLA2_bee_venom_like"/>
    <property type="match status" value="1"/>
</dbReference>
<dbReference type="EC" id="3.1.1.4" evidence="3"/>
<evidence type="ECO:0000313" key="15">
    <source>
        <dbReference type="Proteomes" id="UP000007266"/>
    </source>
</evidence>
<feature type="domain" description="Phospholipase A2-like central" evidence="13">
    <location>
        <begin position="162"/>
        <end position="257"/>
    </location>
</feature>
<dbReference type="InParanoid" id="A0A139WGU7"/>
<keyword evidence="11" id="KW-1015">Disulfide bond</keyword>
<keyword evidence="10" id="KW-0443">Lipid metabolism</keyword>
<keyword evidence="9" id="KW-0442">Lipid degradation</keyword>
<reference evidence="14 15" key="2">
    <citation type="journal article" date="2010" name="Nucleic Acids Res.">
        <title>BeetleBase in 2010: revisions to provide comprehensive genomic information for Tribolium castaneum.</title>
        <authorList>
            <person name="Kim H.S."/>
            <person name="Murphy T."/>
            <person name="Xia J."/>
            <person name="Caragea D."/>
            <person name="Park Y."/>
            <person name="Beeman R.W."/>
            <person name="Lorenzen M.D."/>
            <person name="Butcher S."/>
            <person name="Manak J.R."/>
            <person name="Brown S.J."/>
        </authorList>
    </citation>
    <scope>GENOME REANNOTATION</scope>
    <source>
        <strain evidence="14 15">Georgia GA2</strain>
    </source>
</reference>
<evidence type="ECO:0000256" key="1">
    <source>
        <dbReference type="ARBA" id="ARBA00001913"/>
    </source>
</evidence>
<dbReference type="FunCoup" id="A0A139WGU7">
    <property type="interactions" value="54"/>
</dbReference>
<dbReference type="Proteomes" id="UP000007266">
    <property type="component" value="Linkage group 5"/>
</dbReference>